<dbReference type="Proteomes" id="UP000289775">
    <property type="component" value="Unassembled WGS sequence"/>
</dbReference>
<protein>
    <submittedName>
        <fullName evidence="1">Phosphoribosylpyrophosphate synthetase</fullName>
    </submittedName>
</protein>
<accession>A0A444WAL2</accession>
<reference evidence="1 2" key="1">
    <citation type="submission" date="2014-12" db="EMBL/GenBank/DDBJ databases">
        <title>Genome sequence of Flavobacterium beibuense RSKm HC5.</title>
        <authorList>
            <person name="Kim J.F."/>
            <person name="Song J.Y."/>
            <person name="Kwak M.-J."/>
            <person name="Lee S.-W."/>
        </authorList>
    </citation>
    <scope>NUCLEOTIDE SEQUENCE [LARGE SCALE GENOMIC DNA]</scope>
    <source>
        <strain evidence="1 2">RSKm HC5</strain>
    </source>
</reference>
<sequence length="111" mass="12520">MTNFKRNPEARSYDNLIEALNDLKQLGYTEDLSLKGNCIACSNGIYNMLPDEFEIDGYFRLDEEDSSAESASIIYAISSKKYSVRGTLINSFSIYSDDITDAMISKLKFNS</sequence>
<name>A0A444WAL2_9FLAO</name>
<evidence type="ECO:0000313" key="2">
    <source>
        <dbReference type="Proteomes" id="UP000289775"/>
    </source>
</evidence>
<comment type="caution">
    <text evidence="1">The sequence shown here is derived from an EMBL/GenBank/DDBJ whole genome shotgun (WGS) entry which is preliminary data.</text>
</comment>
<dbReference type="EMBL" id="JUIW01000006">
    <property type="protein sequence ID" value="RYJ42826.1"/>
    <property type="molecule type" value="Genomic_DNA"/>
</dbReference>
<dbReference type="AlphaFoldDB" id="A0A444WAL2"/>
<proteinExistence type="predicted"/>
<evidence type="ECO:0000313" key="1">
    <source>
        <dbReference type="EMBL" id="RYJ42826.1"/>
    </source>
</evidence>
<gene>
    <name evidence="1" type="ORF">NU09_1925</name>
</gene>
<keyword evidence="2" id="KW-1185">Reference proteome</keyword>
<organism evidence="1 2">
    <name type="scientific">Flavobacterium beibuense</name>
    <dbReference type="NCBI Taxonomy" id="657326"/>
    <lineage>
        <taxon>Bacteria</taxon>
        <taxon>Pseudomonadati</taxon>
        <taxon>Bacteroidota</taxon>
        <taxon>Flavobacteriia</taxon>
        <taxon>Flavobacteriales</taxon>
        <taxon>Flavobacteriaceae</taxon>
        <taxon>Flavobacterium</taxon>
    </lineage>
</organism>